<dbReference type="InterPro" id="IPR001647">
    <property type="entry name" value="HTH_TetR"/>
</dbReference>
<gene>
    <name evidence="4" type="primary">kstR2</name>
    <name evidence="4" type="ORF">IBLFYP30_00833</name>
</gene>
<name>A0A6N2YIS8_9FIRM</name>
<sequence length="187" mass="22240">MRVSKDPEIRKQEIIDVAMQVFAEKGYETTTMKDIAKAADVVPGLCYHYFKNKHELYETAVTQYARECSEPFVILFNRTDLSLYEITTKLEKVIKQGEENYKYKQFFDKSGNEIFNKQLEFYMGKEMEKSMKKYIQHRINKDEFDIDDADLFTKFFIGGQMSVMNCNKKDIDEKIEFLRGMLNKFKK</sequence>
<dbReference type="PROSITE" id="PS50977">
    <property type="entry name" value="HTH_TETR_2"/>
    <property type="match status" value="1"/>
</dbReference>
<accession>A0A6N2YIS8</accession>
<protein>
    <submittedName>
        <fullName evidence="4">HTH-type transcriptional repressor KstR2</fullName>
    </submittedName>
</protein>
<proteinExistence type="predicted"/>
<evidence type="ECO:0000259" key="3">
    <source>
        <dbReference type="PROSITE" id="PS50977"/>
    </source>
</evidence>
<evidence type="ECO:0000256" key="2">
    <source>
        <dbReference type="PROSITE-ProRule" id="PRU00335"/>
    </source>
</evidence>
<dbReference type="PANTHER" id="PTHR43479:SF11">
    <property type="entry name" value="ACREF_ENVCD OPERON REPRESSOR-RELATED"/>
    <property type="match status" value="1"/>
</dbReference>
<dbReference type="GO" id="GO:0003677">
    <property type="term" value="F:DNA binding"/>
    <property type="evidence" value="ECO:0007669"/>
    <property type="project" value="UniProtKB-UniRule"/>
</dbReference>
<feature type="domain" description="HTH tetR-type" evidence="3">
    <location>
        <begin position="8"/>
        <end position="68"/>
    </location>
</feature>
<dbReference type="RefSeq" id="WP_024037816.1">
    <property type="nucleotide sequence ID" value="NZ_CACRUE010000005.1"/>
</dbReference>
<dbReference type="EMBL" id="CACRUE010000005">
    <property type="protein sequence ID" value="VYT65500.1"/>
    <property type="molecule type" value="Genomic_DNA"/>
</dbReference>
<organism evidence="4">
    <name type="scientific">Intestinibacter bartlettii</name>
    <dbReference type="NCBI Taxonomy" id="261299"/>
    <lineage>
        <taxon>Bacteria</taxon>
        <taxon>Bacillati</taxon>
        <taxon>Bacillota</taxon>
        <taxon>Clostridia</taxon>
        <taxon>Peptostreptococcales</taxon>
        <taxon>Peptostreptococcaceae</taxon>
        <taxon>Intestinibacter</taxon>
    </lineage>
</organism>
<keyword evidence="1 2" id="KW-0238">DNA-binding</keyword>
<dbReference type="Pfam" id="PF00440">
    <property type="entry name" value="TetR_N"/>
    <property type="match status" value="1"/>
</dbReference>
<dbReference type="InterPro" id="IPR050624">
    <property type="entry name" value="HTH-type_Tx_Regulator"/>
</dbReference>
<feature type="DNA-binding region" description="H-T-H motif" evidence="2">
    <location>
        <begin position="31"/>
        <end position="50"/>
    </location>
</feature>
<dbReference type="InterPro" id="IPR009057">
    <property type="entry name" value="Homeodomain-like_sf"/>
</dbReference>
<reference evidence="4" key="1">
    <citation type="submission" date="2019-11" db="EMBL/GenBank/DDBJ databases">
        <authorList>
            <person name="Feng L."/>
        </authorList>
    </citation>
    <scope>NUCLEOTIDE SEQUENCE</scope>
    <source>
        <strain evidence="4">IbartlettiiLFYP30</strain>
    </source>
</reference>
<dbReference type="PRINTS" id="PR00455">
    <property type="entry name" value="HTHTETR"/>
</dbReference>
<dbReference type="AlphaFoldDB" id="A0A6N2YIS8"/>
<evidence type="ECO:0000256" key="1">
    <source>
        <dbReference type="ARBA" id="ARBA00023125"/>
    </source>
</evidence>
<evidence type="ECO:0000313" key="4">
    <source>
        <dbReference type="EMBL" id="VYT65500.1"/>
    </source>
</evidence>
<dbReference type="SUPFAM" id="SSF46689">
    <property type="entry name" value="Homeodomain-like"/>
    <property type="match status" value="1"/>
</dbReference>
<dbReference type="PANTHER" id="PTHR43479">
    <property type="entry name" value="ACREF/ENVCD OPERON REPRESSOR-RELATED"/>
    <property type="match status" value="1"/>
</dbReference>
<dbReference type="Gene3D" id="1.10.357.10">
    <property type="entry name" value="Tetracycline Repressor, domain 2"/>
    <property type="match status" value="1"/>
</dbReference>